<evidence type="ECO:0000313" key="2">
    <source>
        <dbReference type="Proteomes" id="UP001385951"/>
    </source>
</evidence>
<gene>
    <name evidence="1" type="ORF">QCA50_005176</name>
</gene>
<organism evidence="1 2">
    <name type="scientific">Cerrena zonata</name>
    <dbReference type="NCBI Taxonomy" id="2478898"/>
    <lineage>
        <taxon>Eukaryota</taxon>
        <taxon>Fungi</taxon>
        <taxon>Dikarya</taxon>
        <taxon>Basidiomycota</taxon>
        <taxon>Agaricomycotina</taxon>
        <taxon>Agaricomycetes</taxon>
        <taxon>Polyporales</taxon>
        <taxon>Cerrenaceae</taxon>
        <taxon>Cerrena</taxon>
    </lineage>
</organism>
<name>A0AAW0GNG6_9APHY</name>
<dbReference type="EMBL" id="JASBNA010000005">
    <property type="protein sequence ID" value="KAK7691773.1"/>
    <property type="molecule type" value="Genomic_DNA"/>
</dbReference>
<dbReference type="Proteomes" id="UP001385951">
    <property type="component" value="Unassembled WGS sequence"/>
</dbReference>
<accession>A0AAW0GNG6</accession>
<sequence length="95" mass="10473">MLLTTSVSLTTNTARIMSTILNMGLVLIKCTIRMVDIVSTTLIDLRTTYIIPRLLTKGSFQVMTTIPAPLNIRSTDLTEHSKGCTRESTEAREAS</sequence>
<protein>
    <submittedName>
        <fullName evidence="1">Uncharacterized protein</fullName>
    </submittedName>
</protein>
<proteinExistence type="predicted"/>
<comment type="caution">
    <text evidence="1">The sequence shown here is derived from an EMBL/GenBank/DDBJ whole genome shotgun (WGS) entry which is preliminary data.</text>
</comment>
<reference evidence="1 2" key="1">
    <citation type="submission" date="2022-09" db="EMBL/GenBank/DDBJ databases">
        <authorList>
            <person name="Palmer J.M."/>
        </authorList>
    </citation>
    <scope>NUCLEOTIDE SEQUENCE [LARGE SCALE GENOMIC DNA]</scope>
    <source>
        <strain evidence="1 2">DSM 7382</strain>
    </source>
</reference>
<evidence type="ECO:0000313" key="1">
    <source>
        <dbReference type="EMBL" id="KAK7691773.1"/>
    </source>
</evidence>
<dbReference type="AlphaFoldDB" id="A0AAW0GNG6"/>
<keyword evidence="2" id="KW-1185">Reference proteome</keyword>